<name>A0ACA9M9V3_9GLOM</name>
<sequence length="463" mass="53699">SRARPELNGPRGLPIIGNFILLLRSKGFFYYCLDLIDKYGPIFTFTLPKKGRFIMINDPKLIEHMLKTNFEYFEKGDILHELMYDIFGDGIFAVDGYKWKFQRRIISYLFQGKNFKDLICVSMAEKSKIVLNILRNCADNGKPIDLQDLFYRFTLDTLGDIDFGCLSNPEKPVQFAVDFDYAQRNIDWRWQQPLWKYIELYSERGRQMRKVCKKIDNYIYNIINNRKSETGENTNDILTLFINAVDKDGTKLNDRELRDAILNLIIAGRDTTAQALSWMMYSIMANPFVEDSLLKEINSILSPTTPIPSYDDIKAFKYANATFYETLRLYPSVPKNGKVCVKDHILPNGIPVYADEFVIYNPWAMGRDKKLWGENAEIFNPERFLNSEDMSKPNQFKFIAFHAGPRNCLGQQFATVEAIMLVTTILREFKFELVPGQKSPPALLQSITLPMKEPLMAKVSRRL</sequence>
<dbReference type="EMBL" id="CAJVPM010010035">
    <property type="protein sequence ID" value="CAG8569578.1"/>
    <property type="molecule type" value="Genomic_DNA"/>
</dbReference>
<evidence type="ECO:0000313" key="2">
    <source>
        <dbReference type="Proteomes" id="UP000789860"/>
    </source>
</evidence>
<reference evidence="1" key="1">
    <citation type="submission" date="2021-06" db="EMBL/GenBank/DDBJ databases">
        <authorList>
            <person name="Kallberg Y."/>
            <person name="Tangrot J."/>
            <person name="Rosling A."/>
        </authorList>
    </citation>
    <scope>NUCLEOTIDE SEQUENCE</scope>
    <source>
        <strain evidence="1">AU212A</strain>
    </source>
</reference>
<evidence type="ECO:0000313" key="1">
    <source>
        <dbReference type="EMBL" id="CAG8569578.1"/>
    </source>
</evidence>
<keyword evidence="2" id="KW-1185">Reference proteome</keyword>
<organism evidence="1 2">
    <name type="scientific">Scutellospora calospora</name>
    <dbReference type="NCBI Taxonomy" id="85575"/>
    <lineage>
        <taxon>Eukaryota</taxon>
        <taxon>Fungi</taxon>
        <taxon>Fungi incertae sedis</taxon>
        <taxon>Mucoromycota</taxon>
        <taxon>Glomeromycotina</taxon>
        <taxon>Glomeromycetes</taxon>
        <taxon>Diversisporales</taxon>
        <taxon>Gigasporaceae</taxon>
        <taxon>Scutellospora</taxon>
    </lineage>
</organism>
<dbReference type="Proteomes" id="UP000789860">
    <property type="component" value="Unassembled WGS sequence"/>
</dbReference>
<protein>
    <submittedName>
        <fullName evidence="1">11457_t:CDS:1</fullName>
    </submittedName>
</protein>
<accession>A0ACA9M9V3</accession>
<proteinExistence type="predicted"/>
<comment type="caution">
    <text evidence="1">The sequence shown here is derived from an EMBL/GenBank/DDBJ whole genome shotgun (WGS) entry which is preliminary data.</text>
</comment>
<feature type="non-terminal residue" evidence="1">
    <location>
        <position position="1"/>
    </location>
</feature>
<gene>
    <name evidence="1" type="ORF">SCALOS_LOCUS5803</name>
</gene>